<dbReference type="SUPFAM" id="SSF56784">
    <property type="entry name" value="HAD-like"/>
    <property type="match status" value="1"/>
</dbReference>
<dbReference type="NCBIfam" id="TIGR01509">
    <property type="entry name" value="HAD-SF-IA-v3"/>
    <property type="match status" value="1"/>
</dbReference>
<dbReference type="InterPro" id="IPR006439">
    <property type="entry name" value="HAD-SF_hydro_IA"/>
</dbReference>
<reference evidence="1" key="1">
    <citation type="submission" date="2023-01" db="EMBL/GenBank/DDBJ databases">
        <title>Draft genome sequence of Nocardiopsis sp. LSu2-4 isolated from halophytes.</title>
        <authorList>
            <person name="Duangmal K."/>
            <person name="Chantavorakit T."/>
        </authorList>
    </citation>
    <scope>NUCLEOTIDE SEQUENCE</scope>
    <source>
        <strain evidence="1">LSu2-4</strain>
    </source>
</reference>
<dbReference type="PANTHER" id="PTHR47829:SF1">
    <property type="entry name" value="HAD FAMILY PHOSPHATASE"/>
    <property type="match status" value="1"/>
</dbReference>
<dbReference type="Gene3D" id="3.40.50.1000">
    <property type="entry name" value="HAD superfamily/HAD-like"/>
    <property type="match status" value="1"/>
</dbReference>
<dbReference type="InterPro" id="IPR036412">
    <property type="entry name" value="HAD-like_sf"/>
</dbReference>
<protein>
    <submittedName>
        <fullName evidence="1">HAD family phosphatase</fullName>
    </submittedName>
</protein>
<sequence>MPHALRGIITDWGGVLTGPLGPTIDAWLAADRIDRDHYGAVMREWFAGLRETDGGGNPIHALERGEIPVPEFESRLAAELRLVDGGRVPAEGLISRMFSAFHPVEEMYEVLRLARDQGVRTALLSNSWGNGYPRERFAEVFDAVVISGEVGMRKPEREIFHLAAERGGLRPQECVFIDDLEHNVAAAIELGMTGILHTDAATTRTLLAEAFGADLQPAGA</sequence>
<dbReference type="Proteomes" id="UP001165685">
    <property type="component" value="Unassembled WGS sequence"/>
</dbReference>
<dbReference type="InterPro" id="IPR023198">
    <property type="entry name" value="PGP-like_dom2"/>
</dbReference>
<proteinExistence type="predicted"/>
<accession>A0ABT4TMU9</accession>
<dbReference type="EMBL" id="JAQFWP010000028">
    <property type="protein sequence ID" value="MDA2806023.1"/>
    <property type="molecule type" value="Genomic_DNA"/>
</dbReference>
<dbReference type="InterPro" id="IPR052898">
    <property type="entry name" value="ACAD10-like"/>
</dbReference>
<dbReference type="Gene3D" id="1.10.150.240">
    <property type="entry name" value="Putative phosphatase, domain 2"/>
    <property type="match status" value="1"/>
</dbReference>
<dbReference type="CDD" id="cd02603">
    <property type="entry name" value="HAD_sEH-N_like"/>
    <property type="match status" value="1"/>
</dbReference>
<dbReference type="Pfam" id="PF00702">
    <property type="entry name" value="Hydrolase"/>
    <property type="match status" value="1"/>
</dbReference>
<dbReference type="PRINTS" id="PR00413">
    <property type="entry name" value="HADHALOGNASE"/>
</dbReference>
<dbReference type="RefSeq" id="WP_270678667.1">
    <property type="nucleotide sequence ID" value="NZ_JAQFWP010000028.1"/>
</dbReference>
<keyword evidence="2" id="KW-1185">Reference proteome</keyword>
<name>A0ABT4TMU9_9ACTN</name>
<evidence type="ECO:0000313" key="1">
    <source>
        <dbReference type="EMBL" id="MDA2806023.1"/>
    </source>
</evidence>
<dbReference type="InterPro" id="IPR023214">
    <property type="entry name" value="HAD_sf"/>
</dbReference>
<comment type="caution">
    <text evidence="1">The sequence shown here is derived from an EMBL/GenBank/DDBJ whole genome shotgun (WGS) entry which is preliminary data.</text>
</comment>
<evidence type="ECO:0000313" key="2">
    <source>
        <dbReference type="Proteomes" id="UP001165685"/>
    </source>
</evidence>
<gene>
    <name evidence="1" type="ORF">O4U47_16020</name>
</gene>
<organism evidence="1 2">
    <name type="scientific">Nocardiopsis suaedae</name>
    <dbReference type="NCBI Taxonomy" id="3018444"/>
    <lineage>
        <taxon>Bacteria</taxon>
        <taxon>Bacillati</taxon>
        <taxon>Actinomycetota</taxon>
        <taxon>Actinomycetes</taxon>
        <taxon>Streptosporangiales</taxon>
        <taxon>Nocardiopsidaceae</taxon>
        <taxon>Nocardiopsis</taxon>
    </lineage>
</organism>
<dbReference type="PANTHER" id="PTHR47829">
    <property type="entry name" value="HYDROLASE, PUTATIVE (AFU_ORTHOLOGUE AFUA_1G12880)-RELATED"/>
    <property type="match status" value="1"/>
</dbReference>